<feature type="domain" description="EF-hand" evidence="2">
    <location>
        <begin position="83"/>
        <end position="102"/>
    </location>
</feature>
<dbReference type="SMART" id="SM00054">
    <property type="entry name" value="EFh"/>
    <property type="match status" value="2"/>
</dbReference>
<dbReference type="CDD" id="cd00051">
    <property type="entry name" value="EFh"/>
    <property type="match status" value="1"/>
</dbReference>
<protein>
    <submittedName>
        <fullName evidence="3">EF-hand domain-containing protein</fullName>
    </submittedName>
</protein>
<comment type="caution">
    <text evidence="3">The sequence shown here is derived from an EMBL/GenBank/DDBJ whole genome shotgun (WGS) entry which is preliminary data.</text>
</comment>
<keyword evidence="4" id="KW-1185">Reference proteome</keyword>
<feature type="signal peptide" evidence="1">
    <location>
        <begin position="1"/>
        <end position="21"/>
    </location>
</feature>
<keyword evidence="1" id="KW-0732">Signal</keyword>
<dbReference type="Proteomes" id="UP001431235">
    <property type="component" value="Unassembled WGS sequence"/>
</dbReference>
<gene>
    <name evidence="3" type="ORF">K5L01_11305</name>
</gene>
<name>A0ABT0SJF3_9GAMM</name>
<dbReference type="PROSITE" id="PS50222">
    <property type="entry name" value="EF_HAND_2"/>
    <property type="match status" value="2"/>
</dbReference>
<evidence type="ECO:0000313" key="4">
    <source>
        <dbReference type="Proteomes" id="UP001431235"/>
    </source>
</evidence>
<sequence length="102" mass="10676">MKIMHSLLLTALATLAPTALAQSAHAGHGRHAPAAHSAGTAAGTDDAALEAAFKRLDRDGDGFVTRQELPADHALLPHFGMSDADHDGRLDLGEFKHGMSML</sequence>
<dbReference type="PROSITE" id="PS00018">
    <property type="entry name" value="EF_HAND_1"/>
    <property type="match status" value="2"/>
</dbReference>
<accession>A0ABT0SJF3</accession>
<evidence type="ECO:0000256" key="1">
    <source>
        <dbReference type="SAM" id="SignalP"/>
    </source>
</evidence>
<organism evidence="3 4">
    <name type="scientific">Stenotrophomonas mori</name>
    <dbReference type="NCBI Taxonomy" id="2871096"/>
    <lineage>
        <taxon>Bacteria</taxon>
        <taxon>Pseudomonadati</taxon>
        <taxon>Pseudomonadota</taxon>
        <taxon>Gammaproteobacteria</taxon>
        <taxon>Lysobacterales</taxon>
        <taxon>Lysobacteraceae</taxon>
        <taxon>Stenotrophomonas</taxon>
    </lineage>
</organism>
<feature type="chain" id="PRO_5046860534" evidence="1">
    <location>
        <begin position="22"/>
        <end position="102"/>
    </location>
</feature>
<dbReference type="InterPro" id="IPR011992">
    <property type="entry name" value="EF-hand-dom_pair"/>
</dbReference>
<reference evidence="3 4" key="1">
    <citation type="submission" date="2021-08" db="EMBL/GenBank/DDBJ databases">
        <title>Novel members of of the genus Stenotrophomonas from differernt environment.</title>
        <authorList>
            <person name="Deng Y."/>
        </authorList>
    </citation>
    <scope>NUCLEOTIDE SEQUENCE [LARGE SCALE GENOMIC DNA]</scope>
    <source>
        <strain evidence="3 4">CPCC 101365</strain>
    </source>
</reference>
<dbReference type="SUPFAM" id="SSF47473">
    <property type="entry name" value="EF-hand"/>
    <property type="match status" value="1"/>
</dbReference>
<dbReference type="Gene3D" id="1.10.238.10">
    <property type="entry name" value="EF-hand"/>
    <property type="match status" value="1"/>
</dbReference>
<feature type="domain" description="EF-hand" evidence="2">
    <location>
        <begin position="44"/>
        <end position="79"/>
    </location>
</feature>
<dbReference type="InterPro" id="IPR018247">
    <property type="entry name" value="EF_Hand_1_Ca_BS"/>
</dbReference>
<dbReference type="EMBL" id="JAIKTS010000004">
    <property type="protein sequence ID" value="MCL7715228.1"/>
    <property type="molecule type" value="Genomic_DNA"/>
</dbReference>
<evidence type="ECO:0000259" key="2">
    <source>
        <dbReference type="PROSITE" id="PS50222"/>
    </source>
</evidence>
<proteinExistence type="predicted"/>
<evidence type="ECO:0000313" key="3">
    <source>
        <dbReference type="EMBL" id="MCL7715228.1"/>
    </source>
</evidence>
<dbReference type="InterPro" id="IPR002048">
    <property type="entry name" value="EF_hand_dom"/>
</dbReference>
<dbReference type="Pfam" id="PF13405">
    <property type="entry name" value="EF-hand_6"/>
    <property type="match status" value="1"/>
</dbReference>
<dbReference type="RefSeq" id="WP_250064624.1">
    <property type="nucleotide sequence ID" value="NZ_JAIKTS010000004.1"/>
</dbReference>
<dbReference type="Pfam" id="PF13202">
    <property type="entry name" value="EF-hand_5"/>
    <property type="match status" value="1"/>
</dbReference>